<dbReference type="KEGG" id="cput:CONPUDRAFT_77439"/>
<protein>
    <submittedName>
        <fullName evidence="2">Uncharacterized protein</fullName>
    </submittedName>
</protein>
<feature type="region of interest" description="Disordered" evidence="1">
    <location>
        <begin position="61"/>
        <end position="90"/>
    </location>
</feature>
<reference evidence="3" key="1">
    <citation type="journal article" date="2012" name="Science">
        <title>The Paleozoic origin of enzymatic lignin decomposition reconstructed from 31 fungal genomes.</title>
        <authorList>
            <person name="Floudas D."/>
            <person name="Binder M."/>
            <person name="Riley R."/>
            <person name="Barry K."/>
            <person name="Blanchette R.A."/>
            <person name="Henrissat B."/>
            <person name="Martinez A.T."/>
            <person name="Otillar R."/>
            <person name="Spatafora J.W."/>
            <person name="Yadav J.S."/>
            <person name="Aerts A."/>
            <person name="Benoit I."/>
            <person name="Boyd A."/>
            <person name="Carlson A."/>
            <person name="Copeland A."/>
            <person name="Coutinho P.M."/>
            <person name="de Vries R.P."/>
            <person name="Ferreira P."/>
            <person name="Findley K."/>
            <person name="Foster B."/>
            <person name="Gaskell J."/>
            <person name="Glotzer D."/>
            <person name="Gorecki P."/>
            <person name="Heitman J."/>
            <person name="Hesse C."/>
            <person name="Hori C."/>
            <person name="Igarashi K."/>
            <person name="Jurgens J.A."/>
            <person name="Kallen N."/>
            <person name="Kersten P."/>
            <person name="Kohler A."/>
            <person name="Kuees U."/>
            <person name="Kumar T.K.A."/>
            <person name="Kuo A."/>
            <person name="LaButti K."/>
            <person name="Larrondo L.F."/>
            <person name="Lindquist E."/>
            <person name="Ling A."/>
            <person name="Lombard V."/>
            <person name="Lucas S."/>
            <person name="Lundell T."/>
            <person name="Martin R."/>
            <person name="McLaughlin D.J."/>
            <person name="Morgenstern I."/>
            <person name="Morin E."/>
            <person name="Murat C."/>
            <person name="Nagy L.G."/>
            <person name="Nolan M."/>
            <person name="Ohm R.A."/>
            <person name="Patyshakuliyeva A."/>
            <person name="Rokas A."/>
            <person name="Ruiz-Duenas F.J."/>
            <person name="Sabat G."/>
            <person name="Salamov A."/>
            <person name="Samejima M."/>
            <person name="Schmutz J."/>
            <person name="Slot J.C."/>
            <person name="St John F."/>
            <person name="Stenlid J."/>
            <person name="Sun H."/>
            <person name="Sun S."/>
            <person name="Syed K."/>
            <person name="Tsang A."/>
            <person name="Wiebenga A."/>
            <person name="Young D."/>
            <person name="Pisabarro A."/>
            <person name="Eastwood D.C."/>
            <person name="Martin F."/>
            <person name="Cullen D."/>
            <person name="Grigoriev I.V."/>
            <person name="Hibbett D.S."/>
        </authorList>
    </citation>
    <scope>NUCLEOTIDE SEQUENCE [LARGE SCALE GENOMIC DNA]</scope>
    <source>
        <strain evidence="3">RWD-64-598 SS2</strain>
    </source>
</reference>
<feature type="region of interest" description="Disordered" evidence="1">
    <location>
        <begin position="116"/>
        <end position="160"/>
    </location>
</feature>
<evidence type="ECO:0000313" key="2">
    <source>
        <dbReference type="EMBL" id="EIW75168.1"/>
    </source>
</evidence>
<evidence type="ECO:0000313" key="3">
    <source>
        <dbReference type="Proteomes" id="UP000053558"/>
    </source>
</evidence>
<dbReference type="Proteomes" id="UP000053558">
    <property type="component" value="Unassembled WGS sequence"/>
</dbReference>
<name>A0A5M3M7F1_CONPW</name>
<dbReference type="RefSeq" id="XP_007774592.1">
    <property type="nucleotide sequence ID" value="XM_007776402.1"/>
</dbReference>
<sequence>MSCSESAKWAVSPLRAGPLTNPLELKPRASAGELLVNVEADMLHSHAATLISVHVAHLSSPSRAFPTRTPTRRQCDHGKPSNRKRKRNAQPQRAIWPILRFALSTMKRLESVRHLTGPGDALDLSGTSRAKEQPIEPRSSRQCASRPRASDTSPARTEDTNCIHPLAIPDFGAAIRAFERWSYNWGPEEIWEDRFREILCGATDDENDPGLVGLSTEIQEHVEQGWVLMDVLRELVVRGSGSRGVSVPSQFSPDVFDTMVALISKIRFLEPKDVEQCQKEAKEAQWIKLRKSLR</sequence>
<accession>A0A5M3M7F1</accession>
<dbReference type="GeneID" id="19209611"/>
<gene>
    <name evidence="2" type="ORF">CONPUDRAFT_77439</name>
</gene>
<comment type="caution">
    <text evidence="2">The sequence shown here is derived from an EMBL/GenBank/DDBJ whole genome shotgun (WGS) entry which is preliminary data.</text>
</comment>
<dbReference type="EMBL" id="JH711589">
    <property type="protein sequence ID" value="EIW75168.1"/>
    <property type="molecule type" value="Genomic_DNA"/>
</dbReference>
<keyword evidence="3" id="KW-1185">Reference proteome</keyword>
<dbReference type="AlphaFoldDB" id="A0A5M3M7F1"/>
<organism evidence="2 3">
    <name type="scientific">Coniophora puteana (strain RWD-64-598)</name>
    <name type="common">Brown rot fungus</name>
    <dbReference type="NCBI Taxonomy" id="741705"/>
    <lineage>
        <taxon>Eukaryota</taxon>
        <taxon>Fungi</taxon>
        <taxon>Dikarya</taxon>
        <taxon>Basidiomycota</taxon>
        <taxon>Agaricomycotina</taxon>
        <taxon>Agaricomycetes</taxon>
        <taxon>Agaricomycetidae</taxon>
        <taxon>Boletales</taxon>
        <taxon>Coniophorineae</taxon>
        <taxon>Coniophoraceae</taxon>
        <taxon>Coniophora</taxon>
    </lineage>
</organism>
<proteinExistence type="predicted"/>
<feature type="compositionally biased region" description="Basic and acidic residues" evidence="1">
    <location>
        <begin position="129"/>
        <end position="139"/>
    </location>
</feature>
<evidence type="ECO:0000256" key="1">
    <source>
        <dbReference type="SAM" id="MobiDB-lite"/>
    </source>
</evidence>